<name>A0ABU6YV59_9FABA</name>
<evidence type="ECO:0000256" key="1">
    <source>
        <dbReference type="SAM" id="MobiDB-lite"/>
    </source>
</evidence>
<proteinExistence type="predicted"/>
<comment type="caution">
    <text evidence="2">The sequence shown here is derived from an EMBL/GenBank/DDBJ whole genome shotgun (WGS) entry which is preliminary data.</text>
</comment>
<feature type="region of interest" description="Disordered" evidence="1">
    <location>
        <begin position="76"/>
        <end position="116"/>
    </location>
</feature>
<reference evidence="2 3" key="1">
    <citation type="journal article" date="2023" name="Plants (Basel)">
        <title>Bridging the Gap: Combining Genomics and Transcriptomics Approaches to Understand Stylosanthes scabra, an Orphan Legume from the Brazilian Caatinga.</title>
        <authorList>
            <person name="Ferreira-Neto J.R.C."/>
            <person name="da Silva M.D."/>
            <person name="Binneck E."/>
            <person name="de Melo N.F."/>
            <person name="da Silva R.H."/>
            <person name="de Melo A.L.T.M."/>
            <person name="Pandolfi V."/>
            <person name="Bustamante F.O."/>
            <person name="Brasileiro-Vidal A.C."/>
            <person name="Benko-Iseppon A.M."/>
        </authorList>
    </citation>
    <scope>NUCLEOTIDE SEQUENCE [LARGE SCALE GENOMIC DNA]</scope>
    <source>
        <tissue evidence="2">Leaves</tissue>
    </source>
</reference>
<gene>
    <name evidence="2" type="ORF">PIB30_086935</name>
</gene>
<sequence>MDVDSGGQYRRDVLGTDAWPDKTCMVKRLKFPDLVHLPQRRRQLPRRHRSLLRLHSLPFALRRRVLRGVECTKSLGRRRSRGQELPDWDGGGGSASLADEYGSLEPVVMEHGGGGR</sequence>
<dbReference type="EMBL" id="JASCZI010243165">
    <property type="protein sequence ID" value="MED6212793.1"/>
    <property type="molecule type" value="Genomic_DNA"/>
</dbReference>
<protein>
    <submittedName>
        <fullName evidence="2">Uncharacterized protein</fullName>
    </submittedName>
</protein>
<evidence type="ECO:0000313" key="2">
    <source>
        <dbReference type="EMBL" id="MED6212793.1"/>
    </source>
</evidence>
<evidence type="ECO:0000313" key="3">
    <source>
        <dbReference type="Proteomes" id="UP001341840"/>
    </source>
</evidence>
<organism evidence="2 3">
    <name type="scientific">Stylosanthes scabra</name>
    <dbReference type="NCBI Taxonomy" id="79078"/>
    <lineage>
        <taxon>Eukaryota</taxon>
        <taxon>Viridiplantae</taxon>
        <taxon>Streptophyta</taxon>
        <taxon>Embryophyta</taxon>
        <taxon>Tracheophyta</taxon>
        <taxon>Spermatophyta</taxon>
        <taxon>Magnoliopsida</taxon>
        <taxon>eudicotyledons</taxon>
        <taxon>Gunneridae</taxon>
        <taxon>Pentapetalae</taxon>
        <taxon>rosids</taxon>
        <taxon>fabids</taxon>
        <taxon>Fabales</taxon>
        <taxon>Fabaceae</taxon>
        <taxon>Papilionoideae</taxon>
        <taxon>50 kb inversion clade</taxon>
        <taxon>dalbergioids sensu lato</taxon>
        <taxon>Dalbergieae</taxon>
        <taxon>Pterocarpus clade</taxon>
        <taxon>Stylosanthes</taxon>
    </lineage>
</organism>
<accession>A0ABU6YV59</accession>
<dbReference type="Proteomes" id="UP001341840">
    <property type="component" value="Unassembled WGS sequence"/>
</dbReference>
<keyword evidence="3" id="KW-1185">Reference proteome</keyword>